<dbReference type="AlphaFoldDB" id="A0AAD4BQI9"/>
<dbReference type="EMBL" id="WHUW01000020">
    <property type="protein sequence ID" value="KAF8436959.1"/>
    <property type="molecule type" value="Genomic_DNA"/>
</dbReference>
<organism evidence="2 3">
    <name type="scientific">Boletus edulis BED1</name>
    <dbReference type="NCBI Taxonomy" id="1328754"/>
    <lineage>
        <taxon>Eukaryota</taxon>
        <taxon>Fungi</taxon>
        <taxon>Dikarya</taxon>
        <taxon>Basidiomycota</taxon>
        <taxon>Agaricomycotina</taxon>
        <taxon>Agaricomycetes</taxon>
        <taxon>Agaricomycetidae</taxon>
        <taxon>Boletales</taxon>
        <taxon>Boletineae</taxon>
        <taxon>Boletaceae</taxon>
        <taxon>Boletoideae</taxon>
        <taxon>Boletus</taxon>
    </lineage>
</organism>
<reference evidence="2" key="1">
    <citation type="submission" date="2019-10" db="EMBL/GenBank/DDBJ databases">
        <authorList>
            <consortium name="DOE Joint Genome Institute"/>
            <person name="Kuo A."/>
            <person name="Miyauchi S."/>
            <person name="Kiss E."/>
            <person name="Drula E."/>
            <person name="Kohler A."/>
            <person name="Sanchez-Garcia M."/>
            <person name="Andreopoulos B."/>
            <person name="Barry K.W."/>
            <person name="Bonito G."/>
            <person name="Buee M."/>
            <person name="Carver A."/>
            <person name="Chen C."/>
            <person name="Cichocki N."/>
            <person name="Clum A."/>
            <person name="Culley D."/>
            <person name="Crous P.W."/>
            <person name="Fauchery L."/>
            <person name="Girlanda M."/>
            <person name="Hayes R."/>
            <person name="Keri Z."/>
            <person name="LaButti K."/>
            <person name="Lipzen A."/>
            <person name="Lombard V."/>
            <person name="Magnuson J."/>
            <person name="Maillard F."/>
            <person name="Morin E."/>
            <person name="Murat C."/>
            <person name="Nolan M."/>
            <person name="Ohm R."/>
            <person name="Pangilinan J."/>
            <person name="Pereira M."/>
            <person name="Perotto S."/>
            <person name="Peter M."/>
            <person name="Riley R."/>
            <person name="Sitrit Y."/>
            <person name="Stielow B."/>
            <person name="Szollosi G."/>
            <person name="Zifcakova L."/>
            <person name="Stursova M."/>
            <person name="Spatafora J.W."/>
            <person name="Tedersoo L."/>
            <person name="Vaario L.-M."/>
            <person name="Yamada A."/>
            <person name="Yan M."/>
            <person name="Wang P."/>
            <person name="Xu J."/>
            <person name="Bruns T."/>
            <person name="Baldrian P."/>
            <person name="Vilgalys R."/>
            <person name="Henrissat B."/>
            <person name="Grigoriev I.V."/>
            <person name="Hibbett D."/>
            <person name="Nagy L.G."/>
            <person name="Martin F.M."/>
        </authorList>
    </citation>
    <scope>NUCLEOTIDE SEQUENCE</scope>
    <source>
        <strain evidence="2">BED1</strain>
    </source>
</reference>
<evidence type="ECO:0000256" key="1">
    <source>
        <dbReference type="SAM" id="MobiDB-lite"/>
    </source>
</evidence>
<proteinExistence type="predicted"/>
<dbReference type="Proteomes" id="UP001194468">
    <property type="component" value="Unassembled WGS sequence"/>
</dbReference>
<feature type="compositionally biased region" description="Basic and acidic residues" evidence="1">
    <location>
        <begin position="14"/>
        <end position="29"/>
    </location>
</feature>
<gene>
    <name evidence="2" type="ORF">L210DRAFT_968844</name>
</gene>
<evidence type="ECO:0000313" key="2">
    <source>
        <dbReference type="EMBL" id="KAF8436959.1"/>
    </source>
</evidence>
<feature type="region of interest" description="Disordered" evidence="1">
    <location>
        <begin position="226"/>
        <end position="248"/>
    </location>
</feature>
<keyword evidence="3" id="KW-1185">Reference proteome</keyword>
<feature type="compositionally biased region" description="Polar residues" evidence="1">
    <location>
        <begin position="128"/>
        <end position="143"/>
    </location>
</feature>
<evidence type="ECO:0000313" key="3">
    <source>
        <dbReference type="Proteomes" id="UP001194468"/>
    </source>
</evidence>
<protein>
    <submittedName>
        <fullName evidence="2">Uncharacterized protein</fullName>
    </submittedName>
</protein>
<accession>A0AAD4BQI9</accession>
<sequence length="248" mass="27777">MGNRSRRSSPLSRARPEPADTHPPRDIPRPPKSPSPRGASPSPKQYPRPAPSPARSDLERRSVETAGRQHHAVEPEIPIKVEEQPVEGAIIMEGQTEVEMTTEPPIKGEDRSDQPDEELHGKAELIRRTSSPTECQQQQSLPTHETVAVPSSEVAVTQPYLPTIPRYDAKPRFSAAYESEYSRVEAHRAHAAAECRRCFKASRRAFHELEMATLDLRAAQHRRELAESHRKKAHHGQLGIDAESMVNK</sequence>
<feature type="compositionally biased region" description="Basic and acidic residues" evidence="1">
    <location>
        <begin position="106"/>
        <end position="127"/>
    </location>
</feature>
<comment type="caution">
    <text evidence="2">The sequence shown here is derived from an EMBL/GenBank/DDBJ whole genome shotgun (WGS) entry which is preliminary data.</text>
</comment>
<feature type="compositionally biased region" description="Basic and acidic residues" evidence="1">
    <location>
        <begin position="71"/>
        <end position="83"/>
    </location>
</feature>
<feature type="region of interest" description="Disordered" evidence="1">
    <location>
        <begin position="1"/>
        <end position="143"/>
    </location>
</feature>
<reference evidence="2" key="2">
    <citation type="journal article" date="2020" name="Nat. Commun.">
        <title>Large-scale genome sequencing of mycorrhizal fungi provides insights into the early evolution of symbiotic traits.</title>
        <authorList>
            <person name="Miyauchi S."/>
            <person name="Kiss E."/>
            <person name="Kuo A."/>
            <person name="Drula E."/>
            <person name="Kohler A."/>
            <person name="Sanchez-Garcia M."/>
            <person name="Morin E."/>
            <person name="Andreopoulos B."/>
            <person name="Barry K.W."/>
            <person name="Bonito G."/>
            <person name="Buee M."/>
            <person name="Carver A."/>
            <person name="Chen C."/>
            <person name="Cichocki N."/>
            <person name="Clum A."/>
            <person name="Culley D."/>
            <person name="Crous P.W."/>
            <person name="Fauchery L."/>
            <person name="Girlanda M."/>
            <person name="Hayes R.D."/>
            <person name="Keri Z."/>
            <person name="LaButti K."/>
            <person name="Lipzen A."/>
            <person name="Lombard V."/>
            <person name="Magnuson J."/>
            <person name="Maillard F."/>
            <person name="Murat C."/>
            <person name="Nolan M."/>
            <person name="Ohm R.A."/>
            <person name="Pangilinan J."/>
            <person name="Pereira M.F."/>
            <person name="Perotto S."/>
            <person name="Peter M."/>
            <person name="Pfister S."/>
            <person name="Riley R."/>
            <person name="Sitrit Y."/>
            <person name="Stielow J.B."/>
            <person name="Szollosi G."/>
            <person name="Zifcakova L."/>
            <person name="Stursova M."/>
            <person name="Spatafora J.W."/>
            <person name="Tedersoo L."/>
            <person name="Vaario L.M."/>
            <person name="Yamada A."/>
            <person name="Yan M."/>
            <person name="Wang P."/>
            <person name="Xu J."/>
            <person name="Bruns T."/>
            <person name="Baldrian P."/>
            <person name="Vilgalys R."/>
            <person name="Dunand C."/>
            <person name="Henrissat B."/>
            <person name="Grigoriev I.V."/>
            <person name="Hibbett D."/>
            <person name="Nagy L.G."/>
            <person name="Martin F.M."/>
        </authorList>
    </citation>
    <scope>NUCLEOTIDE SEQUENCE</scope>
    <source>
        <strain evidence="2">BED1</strain>
    </source>
</reference>
<name>A0AAD4BQI9_BOLED</name>